<protein>
    <recommendedName>
        <fullName evidence="4">Secreted protein</fullName>
    </recommendedName>
</protein>
<keyword evidence="3" id="KW-1185">Reference proteome</keyword>
<comment type="caution">
    <text evidence="2">The sequence shown here is derived from an EMBL/GenBank/DDBJ whole genome shotgun (WGS) entry which is preliminary data.</text>
</comment>
<proteinExistence type="predicted"/>
<gene>
    <name evidence="2" type="ORF">APZ42_011230</name>
</gene>
<evidence type="ECO:0000313" key="2">
    <source>
        <dbReference type="EMBL" id="KZS21311.1"/>
    </source>
</evidence>
<evidence type="ECO:0000313" key="3">
    <source>
        <dbReference type="Proteomes" id="UP000076858"/>
    </source>
</evidence>
<reference evidence="2 3" key="1">
    <citation type="submission" date="2016-03" db="EMBL/GenBank/DDBJ databases">
        <title>EvidentialGene: Evidence-directed Construction of Genes on Genomes.</title>
        <authorList>
            <person name="Gilbert D.G."/>
            <person name="Choi J.-H."/>
            <person name="Mockaitis K."/>
            <person name="Colbourne J."/>
            <person name="Pfrender M."/>
        </authorList>
    </citation>
    <scope>NUCLEOTIDE SEQUENCE [LARGE SCALE GENOMIC DNA]</scope>
    <source>
        <strain evidence="2 3">Xinb3</strain>
        <tissue evidence="2">Complete organism</tissue>
    </source>
</reference>
<feature type="signal peptide" evidence="1">
    <location>
        <begin position="1"/>
        <end position="19"/>
    </location>
</feature>
<keyword evidence="1" id="KW-0732">Signal</keyword>
<evidence type="ECO:0000256" key="1">
    <source>
        <dbReference type="SAM" id="SignalP"/>
    </source>
</evidence>
<name>A0A162SHT9_9CRUS</name>
<feature type="chain" id="PRO_5007839424" description="Secreted protein" evidence="1">
    <location>
        <begin position="20"/>
        <end position="111"/>
    </location>
</feature>
<dbReference type="AlphaFoldDB" id="A0A162SHT9"/>
<accession>A0A162SHT9</accession>
<sequence>MMITKYIYILYILYKICLGERETWGGGITGRSVYNLAISNVFNSCRPMQIVINRRNTSRIYRFLHILVTMTESRMRCQEGHQLKCANLGVGWVDLFFYVEECSTFSPIFFL</sequence>
<evidence type="ECO:0008006" key="4">
    <source>
        <dbReference type="Google" id="ProtNLM"/>
    </source>
</evidence>
<dbReference type="Proteomes" id="UP000076858">
    <property type="component" value="Unassembled WGS sequence"/>
</dbReference>
<organism evidence="2 3">
    <name type="scientific">Daphnia magna</name>
    <dbReference type="NCBI Taxonomy" id="35525"/>
    <lineage>
        <taxon>Eukaryota</taxon>
        <taxon>Metazoa</taxon>
        <taxon>Ecdysozoa</taxon>
        <taxon>Arthropoda</taxon>
        <taxon>Crustacea</taxon>
        <taxon>Branchiopoda</taxon>
        <taxon>Diplostraca</taxon>
        <taxon>Cladocera</taxon>
        <taxon>Anomopoda</taxon>
        <taxon>Daphniidae</taxon>
        <taxon>Daphnia</taxon>
    </lineage>
</organism>
<dbReference type="EMBL" id="LRGB01000024">
    <property type="protein sequence ID" value="KZS21311.1"/>
    <property type="molecule type" value="Genomic_DNA"/>
</dbReference>